<comment type="function">
    <text evidence="6">Adaptins are components of the adaptor complexes which link clathrin to receptors in coated vesicles. Clathrin-associated protein complexes are believed to interact with the cytoplasmic tails of membrane proteins, leading to their selection and concentration.</text>
</comment>
<dbReference type="PANTHER" id="PTHR11134">
    <property type="entry name" value="ADAPTOR COMPLEX SUBUNIT BETA FAMILY MEMBER"/>
    <property type="match status" value="1"/>
</dbReference>
<dbReference type="GO" id="GO:0030276">
    <property type="term" value="F:clathrin binding"/>
    <property type="evidence" value="ECO:0007669"/>
    <property type="project" value="InterPro"/>
</dbReference>
<reference evidence="9" key="2">
    <citation type="submission" date="2014-06" db="EMBL/GenBank/DDBJ databases">
        <title>The complete genome of Blastobotrys (Arxula) adeninivorans LS3 - a yeast of biotechnological interest.</title>
        <authorList>
            <person name="Kunze G."/>
            <person name="Gaillardin C."/>
            <person name="Czernicka M."/>
            <person name="Durrens P."/>
            <person name="Martin T."/>
            <person name="Boer E."/>
            <person name="Gabaldon T."/>
            <person name="Cruz J."/>
            <person name="Talla E."/>
            <person name="Marck C."/>
            <person name="Goffeau A."/>
            <person name="Barbe V."/>
            <person name="Baret P."/>
            <person name="Baronian K."/>
            <person name="Beier S."/>
            <person name="Bleykasten C."/>
            <person name="Bode R."/>
            <person name="Casaregola S."/>
            <person name="Despons L."/>
            <person name="Fairhead C."/>
            <person name="Giersberg M."/>
            <person name="Gierski P."/>
            <person name="Hahnel U."/>
            <person name="Hartmann A."/>
            <person name="Jankowska D."/>
            <person name="Jubin C."/>
            <person name="Jung P."/>
            <person name="Lafontaine I."/>
            <person name="Leh-Louis V."/>
            <person name="Lemaire M."/>
            <person name="Marcet-Houben M."/>
            <person name="Mascher M."/>
            <person name="Morel G."/>
            <person name="Richard G.-F."/>
            <person name="Riechen J."/>
            <person name="Sacerdot C."/>
            <person name="Sarkar A."/>
            <person name="Savel G."/>
            <person name="Schacherer J."/>
            <person name="Sherman D."/>
            <person name="Straub M.-L."/>
            <person name="Stein N."/>
            <person name="Thierry A."/>
            <person name="Trautwein-Schult A."/>
            <person name="Westhof E."/>
            <person name="Worch S."/>
            <person name="Dujon B."/>
            <person name="Souciet J.-L."/>
            <person name="Wincker P."/>
            <person name="Scholz U."/>
            <person name="Neuveglise N."/>
        </authorList>
    </citation>
    <scope>NUCLEOTIDE SEQUENCE</scope>
    <source>
        <strain evidence="9">LS3</strain>
    </source>
</reference>
<keyword evidence="4 6" id="KW-0653">Protein transport</keyword>
<dbReference type="GO" id="GO:0006886">
    <property type="term" value="P:intracellular protein transport"/>
    <property type="evidence" value="ECO:0007669"/>
    <property type="project" value="InterPro"/>
</dbReference>
<evidence type="ECO:0000256" key="6">
    <source>
        <dbReference type="PIRNR" id="PIRNR002291"/>
    </source>
</evidence>
<evidence type="ECO:0000256" key="7">
    <source>
        <dbReference type="SAM" id="MobiDB-lite"/>
    </source>
</evidence>
<evidence type="ECO:0000256" key="4">
    <source>
        <dbReference type="ARBA" id="ARBA00022927"/>
    </source>
</evidence>
<dbReference type="InterPro" id="IPR026739">
    <property type="entry name" value="AP_beta"/>
</dbReference>
<dbReference type="AlphaFoldDB" id="A0A060T3D6"/>
<feature type="domain" description="Clathrin/coatomer adaptor adaptin-like N-terminal" evidence="8">
    <location>
        <begin position="22"/>
        <end position="533"/>
    </location>
</feature>
<evidence type="ECO:0000256" key="5">
    <source>
        <dbReference type="ARBA" id="ARBA00023136"/>
    </source>
</evidence>
<comment type="subcellular location">
    <subcellularLocation>
        <location evidence="1">Endomembrane system</location>
    </subcellularLocation>
</comment>
<dbReference type="InterPro" id="IPR016342">
    <property type="entry name" value="AP_complex_bsu_1_2_4"/>
</dbReference>
<dbReference type="InterPro" id="IPR011989">
    <property type="entry name" value="ARM-like"/>
</dbReference>
<dbReference type="GO" id="GO:0016192">
    <property type="term" value="P:vesicle-mediated transport"/>
    <property type="evidence" value="ECO:0007669"/>
    <property type="project" value="InterPro"/>
</dbReference>
<feature type="compositionally biased region" description="Pro residues" evidence="7">
    <location>
        <begin position="621"/>
        <end position="631"/>
    </location>
</feature>
<name>A0A060T3D6_BLAAD</name>
<organism evidence="9">
    <name type="scientific">Blastobotrys adeninivorans</name>
    <name type="common">Yeast</name>
    <name type="synonym">Arxula adeninivorans</name>
    <dbReference type="NCBI Taxonomy" id="409370"/>
    <lineage>
        <taxon>Eukaryota</taxon>
        <taxon>Fungi</taxon>
        <taxon>Dikarya</taxon>
        <taxon>Ascomycota</taxon>
        <taxon>Saccharomycotina</taxon>
        <taxon>Dipodascomycetes</taxon>
        <taxon>Dipodascales</taxon>
        <taxon>Trichomonascaceae</taxon>
        <taxon>Blastobotrys</taxon>
    </lineage>
</organism>
<keyword evidence="5 6" id="KW-0472">Membrane</keyword>
<dbReference type="InterPro" id="IPR002553">
    <property type="entry name" value="Clathrin/coatomer_adapt-like_N"/>
</dbReference>
<evidence type="ECO:0000256" key="2">
    <source>
        <dbReference type="ARBA" id="ARBA00006613"/>
    </source>
</evidence>
<evidence type="ECO:0000259" key="8">
    <source>
        <dbReference type="Pfam" id="PF01602"/>
    </source>
</evidence>
<dbReference type="PhylomeDB" id="A0A060T3D6"/>
<evidence type="ECO:0000256" key="1">
    <source>
        <dbReference type="ARBA" id="ARBA00004308"/>
    </source>
</evidence>
<sequence length="694" mass="77469">MSDAKLFSRGKAAELRGELSLDKRDKNHKAKKIALKKIVANMTMSNSEMITLFPDVLACMSIRDIDIKKMCFLYLLTYAKAKPRLANEALPILESDLEDDSPLIRALALRTMSAVPVPEYLQLSLHKTSSMLQDDDPYVRKTAAFAVSKLFNHDAKAVEKKGLIQALNSLLEDSNSTVVASALAALQDITERTDQLELSIDRKNAFNLARILGECNEWSQIYILGALMSFVPENEQDAVLIIERVLPRLQHANASVVLGAIRLIIYLCNFVADIDTALPHLDRRLGPALVILLSKPSEIQYLVLRNCILLLQSRPQLLNLDVKVFFCKYNDPIYVKATKLEIIFLLATEQNIGVVLRELRECATEIDVQVVRKAVRAIGKLAIKIERASQACVEALLELVSTRVSYIVQEATVVIKNIFRRYPNRYESVISALCENLESLDEPEAKAAMIWIIGHYADRIENSHKLLDSFLSTFNEEPAEVQLALLTAVVKLFILRPTKGQDMVPKVLRLATEVADNPDLRDRGFMYWRLLSSNPQAAKEIVLAAFPEISADSDRMDDERQEELELAIGTLATIYLKPIQQVFRTAKSKRLPQSAALAPRPQTTRSLSMVRRKSTQVSRPSAPPASRPPPLAHQFSTMNLSESTHSLQTPQAATMSQFAATEGNLIDIDGDQPQGYVVSQNGLSSGTVQNNLLW</sequence>
<dbReference type="SUPFAM" id="SSF48371">
    <property type="entry name" value="ARM repeat"/>
    <property type="match status" value="1"/>
</dbReference>
<dbReference type="InterPro" id="IPR016024">
    <property type="entry name" value="ARM-type_fold"/>
</dbReference>
<dbReference type="GO" id="GO:0012505">
    <property type="term" value="C:endomembrane system"/>
    <property type="evidence" value="ECO:0007669"/>
    <property type="project" value="UniProtKB-SubCell"/>
</dbReference>
<reference evidence="9" key="1">
    <citation type="submission" date="2014-02" db="EMBL/GenBank/DDBJ databases">
        <authorList>
            <person name="Genoscope - CEA"/>
        </authorList>
    </citation>
    <scope>NUCLEOTIDE SEQUENCE</scope>
    <source>
        <strain evidence="9">LS3</strain>
    </source>
</reference>
<accession>A0A060T3D6</accession>
<dbReference type="GO" id="GO:0030117">
    <property type="term" value="C:membrane coat"/>
    <property type="evidence" value="ECO:0007669"/>
    <property type="project" value="InterPro"/>
</dbReference>
<evidence type="ECO:0000256" key="3">
    <source>
        <dbReference type="ARBA" id="ARBA00022448"/>
    </source>
</evidence>
<dbReference type="EMBL" id="HG937693">
    <property type="protein sequence ID" value="CDP35299.1"/>
    <property type="molecule type" value="Genomic_DNA"/>
</dbReference>
<feature type="region of interest" description="Disordered" evidence="7">
    <location>
        <begin position="590"/>
        <end position="634"/>
    </location>
</feature>
<dbReference type="Pfam" id="PF01602">
    <property type="entry name" value="Adaptin_N"/>
    <property type="match status" value="1"/>
</dbReference>
<dbReference type="PIRSF" id="PIRSF002291">
    <property type="entry name" value="AP_complex_beta"/>
    <property type="match status" value="1"/>
</dbReference>
<comment type="similarity">
    <text evidence="2 6">Belongs to the adaptor complexes large subunit family.</text>
</comment>
<proteinExistence type="inferred from homology"/>
<dbReference type="Gene3D" id="1.25.10.10">
    <property type="entry name" value="Leucine-rich Repeat Variant"/>
    <property type="match status" value="1"/>
</dbReference>
<gene>
    <name evidence="9" type="ORF">GNLVRS02_ARAD1C32164g</name>
</gene>
<protein>
    <recommendedName>
        <fullName evidence="6">AP complex subunit beta</fullName>
    </recommendedName>
</protein>
<evidence type="ECO:0000313" key="9">
    <source>
        <dbReference type="EMBL" id="CDP35299.1"/>
    </source>
</evidence>
<keyword evidence="3 6" id="KW-0813">Transport</keyword>